<feature type="transmembrane region" description="Helical" evidence="6">
    <location>
        <begin position="59"/>
        <end position="80"/>
    </location>
</feature>
<evidence type="ECO:0000313" key="7">
    <source>
        <dbReference type="EMBL" id="KAJ8935318.1"/>
    </source>
</evidence>
<dbReference type="EMBL" id="JANEYF010003586">
    <property type="protein sequence ID" value="KAJ8935318.1"/>
    <property type="molecule type" value="Genomic_DNA"/>
</dbReference>
<dbReference type="InterPro" id="IPR018499">
    <property type="entry name" value="Tetraspanin/Peripherin"/>
</dbReference>
<evidence type="ECO:0000256" key="5">
    <source>
        <dbReference type="ARBA" id="ARBA00023136"/>
    </source>
</evidence>
<dbReference type="InterPro" id="IPR000301">
    <property type="entry name" value="Tetraspanin_animals"/>
</dbReference>
<sequence length="282" mass="31974">MAKEAELKVGMKCVKYMLFVANFMFVMVGFLLISIGSTIKAIYWDFDDFMADHYYSASKLAIAIGVIIFFVALFGCVGALKESVCLINTYAFFLFCVLILEISVSITAYIMRANLDATIEMKMNEAMYYYNTYTQYTWNATQYNLRCCGVQGPMDWYPFGEEYGLTKVVADDDIVYFVPDTCCFNENCKSVDSIYAYGCLEKITYIVSECALLLAVGALCVSFIQLLGIIFSHLLARSIRRLKTQITVEQMERRQHIYEQLAKAGNNEKVSPVLYTPTSSEA</sequence>
<evidence type="ECO:0000256" key="1">
    <source>
        <dbReference type="ARBA" id="ARBA00004141"/>
    </source>
</evidence>
<dbReference type="AlphaFoldDB" id="A0AAV8X912"/>
<dbReference type="CDD" id="cd03127">
    <property type="entry name" value="tetraspanin_LEL"/>
    <property type="match status" value="1"/>
</dbReference>
<dbReference type="PROSITE" id="PS00421">
    <property type="entry name" value="TM4_1"/>
    <property type="match status" value="1"/>
</dbReference>
<feature type="transmembrane region" description="Helical" evidence="6">
    <location>
        <begin position="16"/>
        <end position="39"/>
    </location>
</feature>
<evidence type="ECO:0000256" key="6">
    <source>
        <dbReference type="RuleBase" id="RU361218"/>
    </source>
</evidence>
<keyword evidence="3 6" id="KW-0812">Transmembrane</keyword>
<feature type="transmembrane region" description="Helical" evidence="6">
    <location>
        <begin position="92"/>
        <end position="111"/>
    </location>
</feature>
<accession>A0AAV8X912</accession>
<keyword evidence="8" id="KW-1185">Reference proteome</keyword>
<comment type="caution">
    <text evidence="7">The sequence shown here is derived from an EMBL/GenBank/DDBJ whole genome shotgun (WGS) entry which is preliminary data.</text>
</comment>
<name>A0AAV8X912_9CUCU</name>
<comment type="subcellular location">
    <subcellularLocation>
        <location evidence="1 6">Membrane</location>
        <topology evidence="1 6">Multi-pass membrane protein</topology>
    </subcellularLocation>
</comment>
<evidence type="ECO:0000256" key="4">
    <source>
        <dbReference type="ARBA" id="ARBA00022989"/>
    </source>
</evidence>
<dbReference type="PRINTS" id="PR00259">
    <property type="entry name" value="TMFOUR"/>
</dbReference>
<dbReference type="SUPFAM" id="SSF48652">
    <property type="entry name" value="Tetraspanin"/>
    <property type="match status" value="1"/>
</dbReference>
<comment type="similarity">
    <text evidence="2 6">Belongs to the tetraspanin (TM4SF) family.</text>
</comment>
<keyword evidence="5 6" id="KW-0472">Membrane</keyword>
<dbReference type="InterPro" id="IPR008952">
    <property type="entry name" value="Tetraspanin_EC2_sf"/>
</dbReference>
<protein>
    <recommendedName>
        <fullName evidence="6">Tetraspanin</fullName>
    </recommendedName>
</protein>
<dbReference type="Pfam" id="PF00335">
    <property type="entry name" value="Tetraspanin"/>
    <property type="match status" value="1"/>
</dbReference>
<dbReference type="GO" id="GO:0005886">
    <property type="term" value="C:plasma membrane"/>
    <property type="evidence" value="ECO:0007669"/>
    <property type="project" value="TreeGrafter"/>
</dbReference>
<dbReference type="Proteomes" id="UP001162156">
    <property type="component" value="Unassembled WGS sequence"/>
</dbReference>
<dbReference type="PIRSF" id="PIRSF002419">
    <property type="entry name" value="Tetraspanin"/>
    <property type="match status" value="1"/>
</dbReference>
<dbReference type="Gene3D" id="1.10.1450.10">
    <property type="entry name" value="Tetraspanin"/>
    <property type="match status" value="1"/>
</dbReference>
<dbReference type="PANTHER" id="PTHR19282">
    <property type="entry name" value="TETRASPANIN"/>
    <property type="match status" value="1"/>
</dbReference>
<dbReference type="PANTHER" id="PTHR19282:SF28">
    <property type="entry name" value="TETRASPANIN"/>
    <property type="match status" value="1"/>
</dbReference>
<evidence type="ECO:0000256" key="3">
    <source>
        <dbReference type="ARBA" id="ARBA00022692"/>
    </source>
</evidence>
<organism evidence="7 8">
    <name type="scientific">Rhamnusium bicolor</name>
    <dbReference type="NCBI Taxonomy" id="1586634"/>
    <lineage>
        <taxon>Eukaryota</taxon>
        <taxon>Metazoa</taxon>
        <taxon>Ecdysozoa</taxon>
        <taxon>Arthropoda</taxon>
        <taxon>Hexapoda</taxon>
        <taxon>Insecta</taxon>
        <taxon>Pterygota</taxon>
        <taxon>Neoptera</taxon>
        <taxon>Endopterygota</taxon>
        <taxon>Coleoptera</taxon>
        <taxon>Polyphaga</taxon>
        <taxon>Cucujiformia</taxon>
        <taxon>Chrysomeloidea</taxon>
        <taxon>Cerambycidae</taxon>
        <taxon>Lepturinae</taxon>
        <taxon>Rhagiini</taxon>
        <taxon>Rhamnusium</taxon>
    </lineage>
</organism>
<reference evidence="7" key="1">
    <citation type="journal article" date="2023" name="Insect Mol. Biol.">
        <title>Genome sequencing provides insights into the evolution of gene families encoding plant cell wall-degrading enzymes in longhorned beetles.</title>
        <authorList>
            <person name="Shin N.R."/>
            <person name="Okamura Y."/>
            <person name="Kirsch R."/>
            <person name="Pauchet Y."/>
        </authorList>
    </citation>
    <scope>NUCLEOTIDE SEQUENCE</scope>
    <source>
        <strain evidence="7">RBIC_L_NR</strain>
    </source>
</reference>
<gene>
    <name evidence="7" type="ORF">NQ314_012885</name>
</gene>
<evidence type="ECO:0000313" key="8">
    <source>
        <dbReference type="Proteomes" id="UP001162156"/>
    </source>
</evidence>
<evidence type="ECO:0000256" key="2">
    <source>
        <dbReference type="ARBA" id="ARBA00006840"/>
    </source>
</evidence>
<feature type="transmembrane region" description="Helical" evidence="6">
    <location>
        <begin position="211"/>
        <end position="236"/>
    </location>
</feature>
<proteinExistence type="inferred from homology"/>
<dbReference type="InterPro" id="IPR018503">
    <property type="entry name" value="Tetraspanin_CS"/>
</dbReference>
<keyword evidence="4 6" id="KW-1133">Transmembrane helix</keyword>